<comment type="caution">
    <text evidence="1">The sequence shown here is derived from an EMBL/GenBank/DDBJ whole genome shotgun (WGS) entry which is preliminary data.</text>
</comment>
<organism evidence="1 2">
    <name type="scientific">Fusarium proliferatum (strain ET1)</name>
    <name type="common">Orchid endophyte fungus</name>
    <dbReference type="NCBI Taxonomy" id="1227346"/>
    <lineage>
        <taxon>Eukaryota</taxon>
        <taxon>Fungi</taxon>
        <taxon>Dikarya</taxon>
        <taxon>Ascomycota</taxon>
        <taxon>Pezizomycotina</taxon>
        <taxon>Sordariomycetes</taxon>
        <taxon>Hypocreomycetidae</taxon>
        <taxon>Hypocreales</taxon>
        <taxon>Nectriaceae</taxon>
        <taxon>Fusarium</taxon>
        <taxon>Fusarium fujikuroi species complex</taxon>
    </lineage>
</organism>
<reference evidence="2" key="1">
    <citation type="journal article" date="2016" name="Genome Biol. Evol.">
        <title>Comparative 'omics' of the Fusarium fujikuroi species complex highlights differences in genetic potential and metabolite synthesis.</title>
        <authorList>
            <person name="Niehaus E.-M."/>
            <person name="Muensterkoetter M."/>
            <person name="Proctor R.H."/>
            <person name="Brown D.W."/>
            <person name="Sharon A."/>
            <person name="Idan Y."/>
            <person name="Oren-Young L."/>
            <person name="Sieber C.M."/>
            <person name="Novak O."/>
            <person name="Pencik A."/>
            <person name="Tarkowska D."/>
            <person name="Hromadova K."/>
            <person name="Freeman S."/>
            <person name="Maymon M."/>
            <person name="Elazar M."/>
            <person name="Youssef S.A."/>
            <person name="El-Shabrawy E.S.M."/>
            <person name="Shalaby A.B.A."/>
            <person name="Houterman P."/>
            <person name="Brock N.L."/>
            <person name="Burkhardt I."/>
            <person name="Tsavkelova E.A."/>
            <person name="Dickschat J.S."/>
            <person name="Galuszka P."/>
            <person name="Gueldener U."/>
            <person name="Tudzynski B."/>
        </authorList>
    </citation>
    <scope>NUCLEOTIDE SEQUENCE [LARGE SCALE GENOMIC DNA]</scope>
    <source>
        <strain evidence="2">ET1</strain>
    </source>
</reference>
<keyword evidence="2" id="KW-1185">Reference proteome</keyword>
<dbReference type="RefSeq" id="XP_031079607.1">
    <property type="nucleotide sequence ID" value="XM_031229363.1"/>
</dbReference>
<dbReference type="AlphaFoldDB" id="A0A1L7VF85"/>
<protein>
    <submittedName>
        <fullName evidence="1">Uncharacterized protein</fullName>
    </submittedName>
</protein>
<dbReference type="GeneID" id="42050674"/>
<gene>
    <name evidence="1" type="ORF">FPRO_05794</name>
</gene>
<dbReference type="VEuPathDB" id="FungiDB:FPRO_05794"/>
<sequence>MRIASWGPIVRVRRATCVFIGKDTIDEHAARCSPFEDRVVYESFDQVQVESNHHKIDKFAAPHTRLF</sequence>
<dbReference type="Proteomes" id="UP000183971">
    <property type="component" value="Unassembled WGS sequence"/>
</dbReference>
<name>A0A1L7VF85_FUSPR</name>
<accession>A0A1L7VF85</accession>
<proteinExistence type="predicted"/>
<dbReference type="EMBL" id="FJOF01000003">
    <property type="protein sequence ID" value="CZR39014.1"/>
    <property type="molecule type" value="Genomic_DNA"/>
</dbReference>
<evidence type="ECO:0000313" key="2">
    <source>
        <dbReference type="Proteomes" id="UP000183971"/>
    </source>
</evidence>
<evidence type="ECO:0000313" key="1">
    <source>
        <dbReference type="EMBL" id="CZR39014.1"/>
    </source>
</evidence>